<evidence type="ECO:0000256" key="1">
    <source>
        <dbReference type="SAM" id="Phobius"/>
    </source>
</evidence>
<comment type="caution">
    <text evidence="2">The sequence shown here is derived from an EMBL/GenBank/DDBJ whole genome shotgun (WGS) entry which is preliminary data.</text>
</comment>
<dbReference type="Proteomes" id="UP000480266">
    <property type="component" value="Unassembled WGS sequence"/>
</dbReference>
<evidence type="ECO:0000313" key="2">
    <source>
        <dbReference type="EMBL" id="NGX96399.1"/>
    </source>
</evidence>
<dbReference type="EMBL" id="JAAMRR010000750">
    <property type="protein sequence ID" value="NGX96399.1"/>
    <property type="molecule type" value="Genomic_DNA"/>
</dbReference>
<evidence type="ECO:0000313" key="3">
    <source>
        <dbReference type="Proteomes" id="UP000480266"/>
    </source>
</evidence>
<keyword evidence="1" id="KW-0472">Membrane</keyword>
<keyword evidence="3" id="KW-1185">Reference proteome</keyword>
<sequence length="43" mass="4861">MTSPPEQPRPLAQRLLWFAALWLLGTGTVAAFAYVLRLWIAPH</sequence>
<protein>
    <submittedName>
        <fullName evidence="2">DUF2474 domain-containing protein</fullName>
    </submittedName>
</protein>
<proteinExistence type="predicted"/>
<gene>
    <name evidence="2" type="ORF">G4V63_14615</name>
</gene>
<name>A0A7C9RFZ6_9BRAD</name>
<reference evidence="2" key="1">
    <citation type="submission" date="2020-02" db="EMBL/GenBank/DDBJ databases">
        <title>Draft genome sequence of Candidatus Afipia apatlaquensis IBT-C3, a potential strain for decolorization of textile dyes.</title>
        <authorList>
            <person name="Sanchez-Reyes A."/>
            <person name="Breton-Deval L."/>
            <person name="Mangelson H."/>
            <person name="Sanchez-Flores A."/>
        </authorList>
    </citation>
    <scope>NUCLEOTIDE SEQUENCE [LARGE SCALE GENOMIC DNA]</scope>
    <source>
        <strain evidence="2">IBT-C3</strain>
    </source>
</reference>
<keyword evidence="1" id="KW-1133">Transmembrane helix</keyword>
<keyword evidence="1" id="KW-0812">Transmembrane</keyword>
<organism evidence="2 3">
    <name type="scientific">Candidatus Afipia apatlaquensis</name>
    <dbReference type="NCBI Taxonomy" id="2712852"/>
    <lineage>
        <taxon>Bacteria</taxon>
        <taxon>Pseudomonadati</taxon>
        <taxon>Pseudomonadota</taxon>
        <taxon>Alphaproteobacteria</taxon>
        <taxon>Hyphomicrobiales</taxon>
        <taxon>Nitrobacteraceae</taxon>
        <taxon>Afipia</taxon>
    </lineage>
</organism>
<dbReference type="AlphaFoldDB" id="A0A7C9RFZ6"/>
<feature type="transmembrane region" description="Helical" evidence="1">
    <location>
        <begin position="15"/>
        <end position="40"/>
    </location>
</feature>
<accession>A0A7C9RFZ6</accession>